<dbReference type="Pfam" id="PF14009">
    <property type="entry name" value="PADRE"/>
    <property type="match status" value="1"/>
</dbReference>
<reference evidence="1 2" key="1">
    <citation type="journal article" date="2021" name="Comput. Struct. Biotechnol. J.">
        <title>De novo genome assembly of the potent medicinal plant Rehmannia glutinosa using nanopore technology.</title>
        <authorList>
            <person name="Ma L."/>
            <person name="Dong C."/>
            <person name="Song C."/>
            <person name="Wang X."/>
            <person name="Zheng X."/>
            <person name="Niu Y."/>
            <person name="Chen S."/>
            <person name="Feng W."/>
        </authorList>
    </citation>
    <scope>NUCLEOTIDE SEQUENCE [LARGE SCALE GENOMIC DNA]</scope>
    <source>
        <strain evidence="1">DH-2019</strain>
    </source>
</reference>
<accession>A0ABR0WBE4</accession>
<name>A0ABR0WBE4_REHGL</name>
<evidence type="ECO:0000313" key="2">
    <source>
        <dbReference type="Proteomes" id="UP001318860"/>
    </source>
</evidence>
<evidence type="ECO:0000313" key="1">
    <source>
        <dbReference type="EMBL" id="KAK6143500.1"/>
    </source>
</evidence>
<sequence length="174" mass="18652">MGNYRSCEPRSTITAKLILQDGQLLEFSWPVSVSLLLQQNSDCFICSSDGMEFGEFAVAMGGDELLQPGEIYFELPLRWRRQRLGAADMAVLASKASVALACKNRDDDGRMIISCCFCGSRKVEPVMLFCEKERPLLAADGGGGCAESGGGNGGAGGSKGRKFVLKLSAIVEEI</sequence>
<keyword evidence="2" id="KW-1185">Reference proteome</keyword>
<dbReference type="Proteomes" id="UP001318860">
    <property type="component" value="Unassembled WGS sequence"/>
</dbReference>
<proteinExistence type="predicted"/>
<protein>
    <submittedName>
        <fullName evidence="1">Uncharacterized protein</fullName>
    </submittedName>
</protein>
<dbReference type="InterPro" id="IPR025322">
    <property type="entry name" value="PADRE_dom"/>
</dbReference>
<comment type="caution">
    <text evidence="1">The sequence shown here is derived from an EMBL/GenBank/DDBJ whole genome shotgun (WGS) entry which is preliminary data.</text>
</comment>
<gene>
    <name evidence="1" type="ORF">DH2020_023848</name>
</gene>
<dbReference type="PANTHER" id="PTHR33052">
    <property type="entry name" value="DUF4228 DOMAIN PROTEIN-RELATED"/>
    <property type="match status" value="1"/>
</dbReference>
<dbReference type="EMBL" id="JABTTQ020000013">
    <property type="protein sequence ID" value="KAK6143500.1"/>
    <property type="molecule type" value="Genomic_DNA"/>
</dbReference>
<organism evidence="1 2">
    <name type="scientific">Rehmannia glutinosa</name>
    <name type="common">Chinese foxglove</name>
    <dbReference type="NCBI Taxonomy" id="99300"/>
    <lineage>
        <taxon>Eukaryota</taxon>
        <taxon>Viridiplantae</taxon>
        <taxon>Streptophyta</taxon>
        <taxon>Embryophyta</taxon>
        <taxon>Tracheophyta</taxon>
        <taxon>Spermatophyta</taxon>
        <taxon>Magnoliopsida</taxon>
        <taxon>eudicotyledons</taxon>
        <taxon>Gunneridae</taxon>
        <taxon>Pentapetalae</taxon>
        <taxon>asterids</taxon>
        <taxon>lamiids</taxon>
        <taxon>Lamiales</taxon>
        <taxon>Orobanchaceae</taxon>
        <taxon>Rehmannieae</taxon>
        <taxon>Rehmannia</taxon>
    </lineage>
</organism>